<proteinExistence type="predicted"/>
<dbReference type="AlphaFoldDB" id="A0AAX3YQK5"/>
<dbReference type="Proteomes" id="UP001066327">
    <property type="component" value="Unassembled WGS sequence"/>
</dbReference>
<gene>
    <name evidence="2" type="ORF">O4328_28765</name>
    <name evidence="3" type="ORF">Q5707_37495</name>
</gene>
<keyword evidence="4" id="KW-1185">Reference proteome</keyword>
<evidence type="ECO:0000313" key="4">
    <source>
        <dbReference type="Proteomes" id="UP001066327"/>
    </source>
</evidence>
<reference evidence="3" key="2">
    <citation type="submission" date="2023-07" db="EMBL/GenBank/DDBJ databases">
        <title>Genomic analysis of Rhodococcus opacus VOC-14 with glycol ethers degradation activity.</title>
        <authorList>
            <person name="Narkevich D.A."/>
            <person name="Hlushen A.M."/>
            <person name="Akhremchuk A.E."/>
            <person name="Sikolenko M.A."/>
            <person name="Valentovich L.N."/>
        </authorList>
    </citation>
    <scope>NUCLEOTIDE SEQUENCE</scope>
    <source>
        <strain evidence="3">VOC-14</strain>
        <plasmid evidence="3">pRho-VOC14-C342</plasmid>
    </source>
</reference>
<dbReference type="EMBL" id="CP130954">
    <property type="protein sequence ID" value="WLF51371.1"/>
    <property type="molecule type" value="Genomic_DNA"/>
</dbReference>
<evidence type="ECO:0000313" key="3">
    <source>
        <dbReference type="EMBL" id="WLF51371.1"/>
    </source>
</evidence>
<evidence type="ECO:0000313" key="2">
    <source>
        <dbReference type="EMBL" id="MCZ4587633.1"/>
    </source>
</evidence>
<organism evidence="3 5">
    <name type="scientific">Rhodococcus opacus</name>
    <name type="common">Nocardia opaca</name>
    <dbReference type="NCBI Taxonomy" id="37919"/>
    <lineage>
        <taxon>Bacteria</taxon>
        <taxon>Bacillati</taxon>
        <taxon>Actinomycetota</taxon>
        <taxon>Actinomycetes</taxon>
        <taxon>Mycobacteriales</taxon>
        <taxon>Nocardiaceae</taxon>
        <taxon>Rhodococcus</taxon>
    </lineage>
</organism>
<dbReference type="RefSeq" id="WP_269591985.1">
    <property type="nucleotide sequence ID" value="NZ_CP130954.1"/>
</dbReference>
<sequence length="82" mass="8955">MDTRGLLTTRQVLDLVEEHTGRTIAAGTFRAYVARGQAPPAAERIGREPLWRRRDIMTWLSKRPGTAGRPSARPGQGTGGAE</sequence>
<geneLocation type="plasmid" evidence="3 5">
    <name>pRho-VOC14-C342</name>
</geneLocation>
<protein>
    <submittedName>
        <fullName evidence="3">Transcriptional regulator</fullName>
    </submittedName>
</protein>
<reference evidence="2" key="1">
    <citation type="submission" date="2022-12" db="EMBL/GenBank/DDBJ databases">
        <authorList>
            <person name="Krivoruchko A.V."/>
            <person name="Elkin A."/>
        </authorList>
    </citation>
    <scope>NUCLEOTIDE SEQUENCE</scope>
    <source>
        <strain evidence="2">IEGM 249</strain>
    </source>
</reference>
<dbReference type="EMBL" id="JAPWIS010000017">
    <property type="protein sequence ID" value="MCZ4587633.1"/>
    <property type="molecule type" value="Genomic_DNA"/>
</dbReference>
<evidence type="ECO:0000256" key="1">
    <source>
        <dbReference type="SAM" id="MobiDB-lite"/>
    </source>
</evidence>
<accession>A0AAX3YQK5</accession>
<keyword evidence="3" id="KW-0614">Plasmid</keyword>
<dbReference type="Proteomes" id="UP001231166">
    <property type="component" value="Plasmid pRho-VOC14-C342"/>
</dbReference>
<evidence type="ECO:0000313" key="5">
    <source>
        <dbReference type="Proteomes" id="UP001231166"/>
    </source>
</evidence>
<name>A0AAX3YQK5_RHOOP</name>
<feature type="region of interest" description="Disordered" evidence="1">
    <location>
        <begin position="60"/>
        <end position="82"/>
    </location>
</feature>